<feature type="region of interest" description="Disordered" evidence="1">
    <location>
        <begin position="16"/>
        <end position="86"/>
    </location>
</feature>
<name>A0A9P6CRX0_9AGAR</name>
<protein>
    <submittedName>
        <fullName evidence="2">Uncharacterized protein</fullName>
    </submittedName>
</protein>
<gene>
    <name evidence="2" type="ORF">BDN70DRAFT_940199</name>
</gene>
<proteinExistence type="predicted"/>
<feature type="compositionally biased region" description="Polar residues" evidence="1">
    <location>
        <begin position="24"/>
        <end position="42"/>
    </location>
</feature>
<feature type="compositionally biased region" description="Acidic residues" evidence="1">
    <location>
        <begin position="43"/>
        <end position="56"/>
    </location>
</feature>
<keyword evidence="3" id="KW-1185">Reference proteome</keyword>
<evidence type="ECO:0000313" key="2">
    <source>
        <dbReference type="EMBL" id="KAF9470018.1"/>
    </source>
</evidence>
<sequence>MGLPSDLKLRILRDHFADGGGSEAGNSDNTVGRKNARTGNSPDSEDSGDGFQEDDGVDKGIIRPGGSFGSDDADLDMFGDMEWNRD</sequence>
<dbReference type="EMBL" id="MU156430">
    <property type="protein sequence ID" value="KAF9470018.1"/>
    <property type="molecule type" value="Genomic_DNA"/>
</dbReference>
<organism evidence="2 3">
    <name type="scientific">Pholiota conissans</name>
    <dbReference type="NCBI Taxonomy" id="109636"/>
    <lineage>
        <taxon>Eukaryota</taxon>
        <taxon>Fungi</taxon>
        <taxon>Dikarya</taxon>
        <taxon>Basidiomycota</taxon>
        <taxon>Agaricomycotina</taxon>
        <taxon>Agaricomycetes</taxon>
        <taxon>Agaricomycetidae</taxon>
        <taxon>Agaricales</taxon>
        <taxon>Agaricineae</taxon>
        <taxon>Strophariaceae</taxon>
        <taxon>Pholiota</taxon>
    </lineage>
</organism>
<accession>A0A9P6CRX0</accession>
<evidence type="ECO:0000256" key="1">
    <source>
        <dbReference type="SAM" id="MobiDB-lite"/>
    </source>
</evidence>
<dbReference type="Proteomes" id="UP000807469">
    <property type="component" value="Unassembled WGS sequence"/>
</dbReference>
<evidence type="ECO:0000313" key="3">
    <source>
        <dbReference type="Proteomes" id="UP000807469"/>
    </source>
</evidence>
<comment type="caution">
    <text evidence="2">The sequence shown here is derived from an EMBL/GenBank/DDBJ whole genome shotgun (WGS) entry which is preliminary data.</text>
</comment>
<dbReference type="AlphaFoldDB" id="A0A9P6CRX0"/>
<reference evidence="2" key="1">
    <citation type="submission" date="2020-11" db="EMBL/GenBank/DDBJ databases">
        <authorList>
            <consortium name="DOE Joint Genome Institute"/>
            <person name="Ahrendt S."/>
            <person name="Riley R."/>
            <person name="Andreopoulos W."/>
            <person name="Labutti K."/>
            <person name="Pangilinan J."/>
            <person name="Ruiz-Duenas F.J."/>
            <person name="Barrasa J.M."/>
            <person name="Sanchez-Garcia M."/>
            <person name="Camarero S."/>
            <person name="Miyauchi S."/>
            <person name="Serrano A."/>
            <person name="Linde D."/>
            <person name="Babiker R."/>
            <person name="Drula E."/>
            <person name="Ayuso-Fernandez I."/>
            <person name="Pacheco R."/>
            <person name="Padilla G."/>
            <person name="Ferreira P."/>
            <person name="Barriuso J."/>
            <person name="Kellner H."/>
            <person name="Castanera R."/>
            <person name="Alfaro M."/>
            <person name="Ramirez L."/>
            <person name="Pisabarro A.G."/>
            <person name="Kuo A."/>
            <person name="Tritt A."/>
            <person name="Lipzen A."/>
            <person name="He G."/>
            <person name="Yan M."/>
            <person name="Ng V."/>
            <person name="Cullen D."/>
            <person name="Martin F."/>
            <person name="Rosso M.-N."/>
            <person name="Henrissat B."/>
            <person name="Hibbett D."/>
            <person name="Martinez A.T."/>
            <person name="Grigoriev I.V."/>
        </authorList>
    </citation>
    <scope>NUCLEOTIDE SEQUENCE</scope>
    <source>
        <strain evidence="2">CIRM-BRFM 674</strain>
    </source>
</reference>